<evidence type="ECO:0000256" key="6">
    <source>
        <dbReference type="ARBA" id="ARBA00022692"/>
    </source>
</evidence>
<accession>D5EJ37</accession>
<dbReference type="AlphaFoldDB" id="D5EJ37"/>
<keyword evidence="7" id="KW-0547">Nucleotide-binding</keyword>
<keyword evidence="8 18" id="KW-0418">Kinase</keyword>
<dbReference type="CDD" id="cd16922">
    <property type="entry name" value="HATPase_EvgS-ArcB-TorS-like"/>
    <property type="match status" value="1"/>
</dbReference>
<dbReference type="SUPFAM" id="SSF52172">
    <property type="entry name" value="CheY-like"/>
    <property type="match status" value="1"/>
</dbReference>
<dbReference type="PRINTS" id="PR00344">
    <property type="entry name" value="BCTRLSENSOR"/>
</dbReference>
<evidence type="ECO:0000256" key="5">
    <source>
        <dbReference type="ARBA" id="ARBA00022679"/>
    </source>
</evidence>
<dbReference type="InterPro" id="IPR011006">
    <property type="entry name" value="CheY-like_superfamily"/>
</dbReference>
<dbReference type="HOGENOM" id="CLU_000445_114_15_0"/>
<comment type="catalytic activity">
    <reaction evidence="1">
        <text>ATP + protein L-histidine = ADP + protein N-phospho-L-histidine.</text>
        <dbReference type="EC" id="2.7.13.3"/>
    </reaction>
</comment>
<dbReference type="Pfam" id="PF00072">
    <property type="entry name" value="Response_reg"/>
    <property type="match status" value="1"/>
</dbReference>
<evidence type="ECO:0000256" key="7">
    <source>
        <dbReference type="ARBA" id="ARBA00022741"/>
    </source>
</evidence>
<dbReference type="InterPro" id="IPR036890">
    <property type="entry name" value="HATPase_C_sf"/>
</dbReference>
<proteinExistence type="predicted"/>
<dbReference type="InterPro" id="IPR005467">
    <property type="entry name" value="His_kinase_dom"/>
</dbReference>
<keyword evidence="12 15" id="KW-0472">Membrane</keyword>
<comment type="subcellular location">
    <subcellularLocation>
        <location evidence="2">Membrane</location>
    </subcellularLocation>
</comment>
<dbReference type="PROSITE" id="PS50110">
    <property type="entry name" value="RESPONSE_REGULATORY"/>
    <property type="match status" value="1"/>
</dbReference>
<dbReference type="OrthoDB" id="193150at2"/>
<evidence type="ECO:0000313" key="18">
    <source>
        <dbReference type="EMBL" id="ADE54436.1"/>
    </source>
</evidence>
<dbReference type="Pfam" id="PF02518">
    <property type="entry name" value="HATPase_c"/>
    <property type="match status" value="1"/>
</dbReference>
<dbReference type="SMART" id="SM00448">
    <property type="entry name" value="REC"/>
    <property type="match status" value="1"/>
</dbReference>
<evidence type="ECO:0000256" key="9">
    <source>
        <dbReference type="ARBA" id="ARBA00022840"/>
    </source>
</evidence>
<dbReference type="PANTHER" id="PTHR45339">
    <property type="entry name" value="HYBRID SIGNAL TRANSDUCTION HISTIDINE KINASE J"/>
    <property type="match status" value="1"/>
</dbReference>
<evidence type="ECO:0000256" key="3">
    <source>
        <dbReference type="ARBA" id="ARBA00012438"/>
    </source>
</evidence>
<dbReference type="GO" id="GO:0016020">
    <property type="term" value="C:membrane"/>
    <property type="evidence" value="ECO:0007669"/>
    <property type="project" value="UniProtKB-SubCell"/>
</dbReference>
<dbReference type="STRING" id="583355.Caka_1417"/>
<feature type="coiled-coil region" evidence="14">
    <location>
        <begin position="150"/>
        <end position="177"/>
    </location>
</feature>
<dbReference type="InterPro" id="IPR003594">
    <property type="entry name" value="HATPase_dom"/>
</dbReference>
<name>D5EJ37_CORAD</name>
<feature type="transmembrane region" description="Helical" evidence="15">
    <location>
        <begin position="12"/>
        <end position="33"/>
    </location>
</feature>
<dbReference type="SMART" id="SM00387">
    <property type="entry name" value="HATPase_c"/>
    <property type="match status" value="1"/>
</dbReference>
<evidence type="ECO:0000256" key="2">
    <source>
        <dbReference type="ARBA" id="ARBA00004370"/>
    </source>
</evidence>
<keyword evidence="9" id="KW-0067">ATP-binding</keyword>
<evidence type="ECO:0000256" key="8">
    <source>
        <dbReference type="ARBA" id="ARBA00022777"/>
    </source>
</evidence>
<dbReference type="CDD" id="cd00082">
    <property type="entry name" value="HisKA"/>
    <property type="match status" value="1"/>
</dbReference>
<dbReference type="SUPFAM" id="SSF47384">
    <property type="entry name" value="Homodimeric domain of signal transducing histidine kinase"/>
    <property type="match status" value="1"/>
</dbReference>
<dbReference type="RefSeq" id="WP_013043158.1">
    <property type="nucleotide sequence ID" value="NC_014008.1"/>
</dbReference>
<organism evidence="18 19">
    <name type="scientific">Coraliomargarita akajimensis (strain DSM 45221 / IAM 15411 / JCM 23193 / KCTC 12865 / 04OKA010-24)</name>
    <dbReference type="NCBI Taxonomy" id="583355"/>
    <lineage>
        <taxon>Bacteria</taxon>
        <taxon>Pseudomonadati</taxon>
        <taxon>Verrucomicrobiota</taxon>
        <taxon>Opitutia</taxon>
        <taxon>Puniceicoccales</taxon>
        <taxon>Coraliomargaritaceae</taxon>
        <taxon>Coraliomargarita</taxon>
    </lineage>
</organism>
<evidence type="ECO:0000259" key="17">
    <source>
        <dbReference type="PROSITE" id="PS50110"/>
    </source>
</evidence>
<dbReference type="InterPro" id="IPR003661">
    <property type="entry name" value="HisK_dim/P_dom"/>
</dbReference>
<feature type="domain" description="Histidine kinase" evidence="16">
    <location>
        <begin position="240"/>
        <end position="463"/>
    </location>
</feature>
<keyword evidence="6 15" id="KW-0812">Transmembrane</keyword>
<keyword evidence="14" id="KW-0175">Coiled coil</keyword>
<dbReference type="FunFam" id="3.30.565.10:FF:000010">
    <property type="entry name" value="Sensor histidine kinase RcsC"/>
    <property type="match status" value="1"/>
</dbReference>
<dbReference type="Gene3D" id="1.10.287.130">
    <property type="match status" value="1"/>
</dbReference>
<evidence type="ECO:0000256" key="15">
    <source>
        <dbReference type="SAM" id="Phobius"/>
    </source>
</evidence>
<keyword evidence="19" id="KW-1185">Reference proteome</keyword>
<dbReference type="GO" id="GO:0000155">
    <property type="term" value="F:phosphorelay sensor kinase activity"/>
    <property type="evidence" value="ECO:0007669"/>
    <property type="project" value="InterPro"/>
</dbReference>
<evidence type="ECO:0000256" key="1">
    <source>
        <dbReference type="ARBA" id="ARBA00000085"/>
    </source>
</evidence>
<dbReference type="EC" id="2.7.13.3" evidence="3"/>
<dbReference type="CDD" id="cd17546">
    <property type="entry name" value="REC_hyHK_CKI1_RcsC-like"/>
    <property type="match status" value="1"/>
</dbReference>
<dbReference type="InterPro" id="IPR036097">
    <property type="entry name" value="HisK_dim/P_sf"/>
</dbReference>
<keyword evidence="10 15" id="KW-1133">Transmembrane helix</keyword>
<evidence type="ECO:0000313" key="19">
    <source>
        <dbReference type="Proteomes" id="UP000000925"/>
    </source>
</evidence>
<protein>
    <recommendedName>
        <fullName evidence="3">histidine kinase</fullName>
        <ecNumber evidence="3">2.7.13.3</ecNumber>
    </recommendedName>
</protein>
<evidence type="ECO:0000256" key="12">
    <source>
        <dbReference type="ARBA" id="ARBA00023136"/>
    </source>
</evidence>
<keyword evidence="5" id="KW-0808">Transferase</keyword>
<dbReference type="FunFam" id="1.10.287.130:FF:000004">
    <property type="entry name" value="Ethylene receptor 1"/>
    <property type="match status" value="1"/>
</dbReference>
<dbReference type="KEGG" id="caa:Caka_1417"/>
<dbReference type="EMBL" id="CP001998">
    <property type="protein sequence ID" value="ADE54436.1"/>
    <property type="molecule type" value="Genomic_DNA"/>
</dbReference>
<dbReference type="InterPro" id="IPR004358">
    <property type="entry name" value="Sig_transdc_His_kin-like_C"/>
</dbReference>
<evidence type="ECO:0000256" key="11">
    <source>
        <dbReference type="ARBA" id="ARBA00023012"/>
    </source>
</evidence>
<evidence type="ECO:0000256" key="13">
    <source>
        <dbReference type="PROSITE-ProRule" id="PRU00169"/>
    </source>
</evidence>
<dbReference type="Gene3D" id="3.30.565.10">
    <property type="entry name" value="Histidine kinase-like ATPase, C-terminal domain"/>
    <property type="match status" value="1"/>
</dbReference>
<dbReference type="SUPFAM" id="SSF55874">
    <property type="entry name" value="ATPase domain of HSP90 chaperone/DNA topoisomerase II/histidine kinase"/>
    <property type="match status" value="1"/>
</dbReference>
<evidence type="ECO:0000256" key="10">
    <source>
        <dbReference type="ARBA" id="ARBA00022989"/>
    </source>
</evidence>
<dbReference type="PROSITE" id="PS50109">
    <property type="entry name" value="HIS_KIN"/>
    <property type="match status" value="1"/>
</dbReference>
<reference evidence="18 19" key="1">
    <citation type="journal article" date="2010" name="Stand. Genomic Sci.">
        <title>Complete genome sequence of Coraliomargarita akajimensis type strain (04OKA010-24).</title>
        <authorList>
            <person name="Mavromatis K."/>
            <person name="Abt B."/>
            <person name="Brambilla E."/>
            <person name="Lapidus A."/>
            <person name="Copeland A."/>
            <person name="Deshpande S."/>
            <person name="Nolan M."/>
            <person name="Lucas S."/>
            <person name="Tice H."/>
            <person name="Cheng J.F."/>
            <person name="Han C."/>
            <person name="Detter J.C."/>
            <person name="Woyke T."/>
            <person name="Goodwin L."/>
            <person name="Pitluck S."/>
            <person name="Held B."/>
            <person name="Brettin T."/>
            <person name="Tapia R."/>
            <person name="Ivanova N."/>
            <person name="Mikhailova N."/>
            <person name="Pati A."/>
            <person name="Liolios K."/>
            <person name="Chen A."/>
            <person name="Palaniappan K."/>
            <person name="Land M."/>
            <person name="Hauser L."/>
            <person name="Chang Y.J."/>
            <person name="Jeffries C.D."/>
            <person name="Rohde M."/>
            <person name="Goker M."/>
            <person name="Bristow J."/>
            <person name="Eisen J.A."/>
            <person name="Markowitz V."/>
            <person name="Hugenholtz P."/>
            <person name="Klenk H.P."/>
            <person name="Kyrpides N.C."/>
        </authorList>
    </citation>
    <scope>NUCLEOTIDE SEQUENCE [LARGE SCALE GENOMIC DNA]</scope>
    <source>
        <strain evidence="19">DSM 45221 / IAM 15411 / JCM 23193 / KCTC 12865</strain>
    </source>
</reference>
<dbReference type="eggNOG" id="COG0784">
    <property type="taxonomic scope" value="Bacteria"/>
</dbReference>
<evidence type="ECO:0000256" key="14">
    <source>
        <dbReference type="SAM" id="Coils"/>
    </source>
</evidence>
<evidence type="ECO:0000256" key="4">
    <source>
        <dbReference type="ARBA" id="ARBA00022553"/>
    </source>
</evidence>
<dbReference type="Gene3D" id="3.40.50.2300">
    <property type="match status" value="1"/>
</dbReference>
<sequence length="638" mass="70659">MGTNQQSIFRFFLISAGLPVMLIVVLVVGWMATLRIDRYLEAREAKLSDIGQIVVQMEYYPDQHQAEIAMIRREHMADLNRRFGQEMILSVTILALGLLVPLITARHLSKLVGANLQLLEEHMAQAGPGGSSLMPRTFDFKEFGSVVATLRTTLHERSEAERRWRRAEQELVDANADLIKRARELQDGRRIALSMMEDAELARVELEAINTRLGEVIEQAKSAAHHADVANEAKSSFLATMSHEIRTPLNGVIGFIDMLSQTELNAEQQEYIQSLQMSSETLMALINDILDFSKIESGRMEFETRSINLVRLLRETTQLFFGEAAKKGVELKLDFSEEVPRVVRGDETRIRQILINLLGNAVKFTDTGSIAVAVHCYEPWTTGEVCEIEFEITDSGIGMTEDQVSKLFHPFLQADSSTTRKFGGTGLGLAICKRLSEAMGGRIWATSTVGEGSCFFVRIRLEAVGDVATAAPFVSVVERSVQSRGVQAVESTGTDEVSELSSEATDVADSPMRIAVAEDNLANQRLLQIMLKRLGMKAQFCENGAALIEYLREQPCDLVFMDLQMPVMDGLEATELIRHGEAGEALQDVKIIALTANALSDDEARCLEAGMDAYLSKPLKIDTLKGAIQSLFPQALRA</sequence>
<dbReference type="InterPro" id="IPR001789">
    <property type="entry name" value="Sig_transdc_resp-reg_receiver"/>
</dbReference>
<keyword evidence="4 13" id="KW-0597">Phosphoprotein</keyword>
<dbReference type="GO" id="GO:0005524">
    <property type="term" value="F:ATP binding"/>
    <property type="evidence" value="ECO:0007669"/>
    <property type="project" value="UniProtKB-KW"/>
</dbReference>
<dbReference type="eggNOG" id="COG2205">
    <property type="taxonomic scope" value="Bacteria"/>
</dbReference>
<feature type="domain" description="Response regulatory" evidence="17">
    <location>
        <begin position="513"/>
        <end position="632"/>
    </location>
</feature>
<keyword evidence="11" id="KW-0902">Two-component regulatory system</keyword>
<dbReference type="Proteomes" id="UP000000925">
    <property type="component" value="Chromosome"/>
</dbReference>
<dbReference type="PANTHER" id="PTHR45339:SF1">
    <property type="entry name" value="HYBRID SIGNAL TRANSDUCTION HISTIDINE KINASE J"/>
    <property type="match status" value="1"/>
</dbReference>
<dbReference type="SMART" id="SM00388">
    <property type="entry name" value="HisKA"/>
    <property type="match status" value="1"/>
</dbReference>
<evidence type="ECO:0000259" key="16">
    <source>
        <dbReference type="PROSITE" id="PS50109"/>
    </source>
</evidence>
<dbReference type="Pfam" id="PF00512">
    <property type="entry name" value="HisKA"/>
    <property type="match status" value="1"/>
</dbReference>
<gene>
    <name evidence="18" type="ordered locus">Caka_1417</name>
</gene>
<feature type="modified residue" description="4-aspartylphosphate" evidence="13">
    <location>
        <position position="562"/>
    </location>
</feature>